<evidence type="ECO:0000256" key="2">
    <source>
        <dbReference type="SAM" id="SignalP"/>
    </source>
</evidence>
<feature type="chain" id="PRO_5022823223" evidence="2">
    <location>
        <begin position="25"/>
        <end position="902"/>
    </location>
</feature>
<dbReference type="OrthoDB" id="726732at2759"/>
<accession>A0A5A7PWQ6</accession>
<protein>
    <submittedName>
        <fullName evidence="3">Glucuronidase 3</fullName>
    </submittedName>
</protein>
<comment type="caution">
    <text evidence="3">The sequence shown here is derived from an EMBL/GenBank/DDBJ whole genome shotgun (WGS) entry which is preliminary data.</text>
</comment>
<dbReference type="Proteomes" id="UP000325081">
    <property type="component" value="Unassembled WGS sequence"/>
</dbReference>
<dbReference type="EMBL" id="BKCP01005283">
    <property type="protein sequence ID" value="GER37078.1"/>
    <property type="molecule type" value="Genomic_DNA"/>
</dbReference>
<dbReference type="PANTHER" id="PTHR14363:SF17">
    <property type="entry name" value="HEPARANASE-LIKE PROTEIN 3"/>
    <property type="match status" value="1"/>
</dbReference>
<dbReference type="Gene3D" id="3.20.20.80">
    <property type="entry name" value="Glycosidases"/>
    <property type="match status" value="2"/>
</dbReference>
<evidence type="ECO:0000313" key="4">
    <source>
        <dbReference type="Proteomes" id="UP000325081"/>
    </source>
</evidence>
<reference evidence="4" key="1">
    <citation type="journal article" date="2019" name="Curr. Biol.">
        <title>Genome Sequence of Striga asiatica Provides Insight into the Evolution of Plant Parasitism.</title>
        <authorList>
            <person name="Yoshida S."/>
            <person name="Kim S."/>
            <person name="Wafula E.K."/>
            <person name="Tanskanen J."/>
            <person name="Kim Y.M."/>
            <person name="Honaas L."/>
            <person name="Yang Z."/>
            <person name="Spallek T."/>
            <person name="Conn C.E."/>
            <person name="Ichihashi Y."/>
            <person name="Cheong K."/>
            <person name="Cui S."/>
            <person name="Der J.P."/>
            <person name="Gundlach H."/>
            <person name="Jiao Y."/>
            <person name="Hori C."/>
            <person name="Ishida J.K."/>
            <person name="Kasahara H."/>
            <person name="Kiba T."/>
            <person name="Kim M.S."/>
            <person name="Koo N."/>
            <person name="Laohavisit A."/>
            <person name="Lee Y.H."/>
            <person name="Lumba S."/>
            <person name="McCourt P."/>
            <person name="Mortimer J.C."/>
            <person name="Mutuku J.M."/>
            <person name="Nomura T."/>
            <person name="Sasaki-Sekimoto Y."/>
            <person name="Seto Y."/>
            <person name="Wang Y."/>
            <person name="Wakatake T."/>
            <person name="Sakakibara H."/>
            <person name="Demura T."/>
            <person name="Yamaguchi S."/>
            <person name="Yoneyama K."/>
            <person name="Manabe R.I."/>
            <person name="Nelson D.C."/>
            <person name="Schulman A.H."/>
            <person name="Timko M.P."/>
            <person name="dePamphilis C.W."/>
            <person name="Choi D."/>
            <person name="Shirasu K."/>
        </authorList>
    </citation>
    <scope>NUCLEOTIDE SEQUENCE [LARGE SCALE GENOMIC DNA]</scope>
    <source>
        <strain evidence="4">cv. UVA1</strain>
    </source>
</reference>
<name>A0A5A7PWQ6_STRAF</name>
<evidence type="ECO:0000313" key="3">
    <source>
        <dbReference type="EMBL" id="GER37078.1"/>
    </source>
</evidence>
<dbReference type="InterPro" id="IPR017853">
    <property type="entry name" value="GH"/>
</dbReference>
<gene>
    <name evidence="3" type="ORF">STAS_13466</name>
</gene>
<organism evidence="3 4">
    <name type="scientific">Striga asiatica</name>
    <name type="common">Asiatic witchweed</name>
    <name type="synonym">Buchnera asiatica</name>
    <dbReference type="NCBI Taxonomy" id="4170"/>
    <lineage>
        <taxon>Eukaryota</taxon>
        <taxon>Viridiplantae</taxon>
        <taxon>Streptophyta</taxon>
        <taxon>Embryophyta</taxon>
        <taxon>Tracheophyta</taxon>
        <taxon>Spermatophyta</taxon>
        <taxon>Magnoliopsida</taxon>
        <taxon>eudicotyledons</taxon>
        <taxon>Gunneridae</taxon>
        <taxon>Pentapetalae</taxon>
        <taxon>asterids</taxon>
        <taxon>lamiids</taxon>
        <taxon>Lamiales</taxon>
        <taxon>Orobanchaceae</taxon>
        <taxon>Buchnereae</taxon>
        <taxon>Striga</taxon>
    </lineage>
</organism>
<dbReference type="InterPro" id="IPR005199">
    <property type="entry name" value="Glyco_hydro_79"/>
</dbReference>
<feature type="signal peptide" evidence="2">
    <location>
        <begin position="1"/>
        <end position="24"/>
    </location>
</feature>
<dbReference type="SUPFAM" id="SSF51445">
    <property type="entry name" value="(Trans)glycosidases"/>
    <property type="match status" value="2"/>
</dbReference>
<dbReference type="Pfam" id="PF03662">
    <property type="entry name" value="Glyco_hydro_79n"/>
    <property type="match status" value="4"/>
</dbReference>
<comment type="similarity">
    <text evidence="1">Belongs to the glycosyl hydrolase 79 family.</text>
</comment>
<dbReference type="AlphaFoldDB" id="A0A5A7PWQ6"/>
<keyword evidence="2" id="KW-0732">Signal</keyword>
<evidence type="ECO:0000256" key="1">
    <source>
        <dbReference type="ARBA" id="ARBA00009800"/>
    </source>
</evidence>
<dbReference type="GO" id="GO:0009505">
    <property type="term" value="C:plant-type cell wall"/>
    <property type="evidence" value="ECO:0007669"/>
    <property type="project" value="TreeGrafter"/>
</dbReference>
<proteinExistence type="inferred from homology"/>
<dbReference type="PANTHER" id="PTHR14363">
    <property type="entry name" value="HEPARANASE-RELATED"/>
    <property type="match status" value="1"/>
</dbReference>
<sequence>MVSLNEWLVFSSVVTVIYLSFACGAESISVTEQGRIAETDGNFICVTLDMWPPAKCDYGVCSWGNASLLTVDLDNPILISAVKGNELGGVPVEGVRVEPEQYAADMARLEEVVKSIYVGPNINTPALIAPGRVFEYEWFKKFITNETRPPGVITHHTYPLGSGYDENLKNKILNATVLDEAAEVFKQMHNLLKLSPTKTVSWIGESGGVYNSGRDGITNTFLFSFWYLDHMATAAVYDTKVYCRQTLTGGNYALLDTATFIPNPDYYSALLWHRLMGTQVLMTSYNGTKDLRAYAHCAKQSDGLTLLLINLSPDTIIKTNVFSLVPNLVREYREEYHLSPMDRKLQSRTVLLNGKPLFVGPSGAIPSLKPKQVANSKPITVNPYTIAFVHFPHFLIPACQSSCVRDICKMVEWRALSSLVIVGCLSFGFGCNGIRVSEEGTVSIGSEKPIAETDDRFICMTIDLWPPSKCDYGVCSWGEASLLTVDLDNPILNNAVKAAFSPLRIRMGGSLQDRLTYKTPSNPSPSCPHFTFNTSYLYNFTEGCLSLDRWDQVNSFLNRTGAIAIFGLNALHGKVVLPHPGPLGPFNTTDAIGSWDPTISEELIRYTHEEKGNELGGLPVLGVEVTPEQYAADMARLEEVLKSIYVGTDIPALIAPAGVYEYEWFKRYITNTTRPPGVITHHMYPIGSEAGGVFNSGRDGVTNTFLFSFWSLDHMAMAAAYDTKVYCRQTLTGGNYALLDTTTFLPNPDYYSALLWDRLMGSRVLLTSYKGSRDLRAYAHCAKKSDGIIILLINLSGSTIVKTKVDLQAYGLKEYSYRELVYREEYHLSPMDGDLQSRTVLLNGRPLFVSPSGAIPALRPKKVAGSKPITVNPNTIVFVHIPHLIIPACTVPELGGAFVRDM</sequence>
<dbReference type="GO" id="GO:0004566">
    <property type="term" value="F:beta-glucuronidase activity"/>
    <property type="evidence" value="ECO:0007669"/>
    <property type="project" value="TreeGrafter"/>
</dbReference>
<keyword evidence="4" id="KW-1185">Reference proteome</keyword>
<dbReference type="GO" id="GO:0016020">
    <property type="term" value="C:membrane"/>
    <property type="evidence" value="ECO:0007669"/>
    <property type="project" value="InterPro"/>
</dbReference>